<dbReference type="Pfam" id="PF09990">
    <property type="entry name" value="DUF2231"/>
    <property type="match status" value="1"/>
</dbReference>
<keyword evidence="1" id="KW-0812">Transmembrane</keyword>
<reference evidence="3" key="2">
    <citation type="submission" date="2020-09" db="EMBL/GenBank/DDBJ databases">
        <authorList>
            <person name="Sun Q."/>
            <person name="Kim S."/>
        </authorList>
    </citation>
    <scope>NUCLEOTIDE SEQUENCE</scope>
    <source>
        <strain evidence="3">KCTC 42249</strain>
    </source>
</reference>
<feature type="transmembrane region" description="Helical" evidence="1">
    <location>
        <begin position="53"/>
        <end position="75"/>
    </location>
</feature>
<reference evidence="3" key="1">
    <citation type="journal article" date="2014" name="Int. J. Syst. Evol. Microbiol.">
        <title>Complete genome sequence of Corynebacterium casei LMG S-19264T (=DSM 44701T), isolated from a smear-ripened cheese.</title>
        <authorList>
            <consortium name="US DOE Joint Genome Institute (JGI-PGF)"/>
            <person name="Walter F."/>
            <person name="Albersmeier A."/>
            <person name="Kalinowski J."/>
            <person name="Ruckert C."/>
        </authorList>
    </citation>
    <scope>NUCLEOTIDE SEQUENCE</scope>
    <source>
        <strain evidence="3">KCTC 42249</strain>
    </source>
</reference>
<keyword evidence="1" id="KW-1133">Transmembrane helix</keyword>
<dbReference type="AlphaFoldDB" id="A0A8J3DQ73"/>
<dbReference type="Proteomes" id="UP000630142">
    <property type="component" value="Unassembled WGS sequence"/>
</dbReference>
<keyword evidence="1" id="KW-0472">Membrane</keyword>
<gene>
    <name evidence="3" type="ORF">GCM10016234_20450</name>
</gene>
<feature type="transmembrane region" description="Helical" evidence="1">
    <location>
        <begin position="87"/>
        <end position="106"/>
    </location>
</feature>
<evidence type="ECO:0000259" key="2">
    <source>
        <dbReference type="Pfam" id="PF09990"/>
    </source>
</evidence>
<dbReference type="InterPro" id="IPR016923">
    <property type="entry name" value="UCP029509"/>
</dbReference>
<keyword evidence="4" id="KW-1185">Reference proteome</keyword>
<evidence type="ECO:0000313" key="4">
    <source>
        <dbReference type="Proteomes" id="UP000630142"/>
    </source>
</evidence>
<feature type="transmembrane region" description="Helical" evidence="1">
    <location>
        <begin position="118"/>
        <end position="136"/>
    </location>
</feature>
<proteinExistence type="predicted"/>
<protein>
    <submittedName>
        <fullName evidence="3">Membrane protein</fullName>
    </submittedName>
</protein>
<dbReference type="InterPro" id="IPR019251">
    <property type="entry name" value="DUF2231_TM"/>
</dbReference>
<feature type="domain" description="DUF2231" evidence="2">
    <location>
        <begin position="17"/>
        <end position="149"/>
    </location>
</feature>
<organism evidence="3 4">
    <name type="scientific">Tianweitania populi</name>
    <dbReference type="NCBI Taxonomy" id="1607949"/>
    <lineage>
        <taxon>Bacteria</taxon>
        <taxon>Pseudomonadati</taxon>
        <taxon>Pseudomonadota</taxon>
        <taxon>Alphaproteobacteria</taxon>
        <taxon>Hyphomicrobiales</taxon>
        <taxon>Phyllobacteriaceae</taxon>
        <taxon>Tianweitania</taxon>
    </lineage>
</organism>
<dbReference type="RefSeq" id="WP_189503523.1">
    <property type="nucleotide sequence ID" value="NZ_BMZQ01000002.1"/>
</dbReference>
<evidence type="ECO:0000313" key="3">
    <source>
        <dbReference type="EMBL" id="GHD14645.1"/>
    </source>
</evidence>
<sequence length="152" mass="16603">MDTTYSVPATVPIPSRPLYGMLAQFPAVCFTLTLLTDIAFWRSANILWQNFSAWLLFAGLVFGGLAIVVGVVEMLARRKTRLFRPSWAAIIAYVVVLLLAVANSFVHAGDGWTAVVPYGLALSAVTFVVMLLAAWLNRSVVSRRSVGVNHYA</sequence>
<evidence type="ECO:0000256" key="1">
    <source>
        <dbReference type="SAM" id="Phobius"/>
    </source>
</evidence>
<name>A0A8J3DQ73_9HYPH</name>
<feature type="transmembrane region" description="Helical" evidence="1">
    <location>
        <begin position="21"/>
        <end position="41"/>
    </location>
</feature>
<dbReference type="PIRSF" id="PIRSF029509">
    <property type="entry name" value="UCP029509"/>
    <property type="match status" value="1"/>
</dbReference>
<comment type="caution">
    <text evidence="3">The sequence shown here is derived from an EMBL/GenBank/DDBJ whole genome shotgun (WGS) entry which is preliminary data.</text>
</comment>
<accession>A0A8J3DQ73</accession>
<dbReference type="EMBL" id="BMZQ01000002">
    <property type="protein sequence ID" value="GHD14645.1"/>
    <property type="molecule type" value="Genomic_DNA"/>
</dbReference>